<dbReference type="InterPro" id="IPR014036">
    <property type="entry name" value="DeoR-like_C"/>
</dbReference>
<evidence type="ECO:0000256" key="5">
    <source>
        <dbReference type="ARBA" id="ARBA00023163"/>
    </source>
</evidence>
<evidence type="ECO:0000256" key="2">
    <source>
        <dbReference type="ARBA" id="ARBA00022491"/>
    </source>
</evidence>
<evidence type="ECO:0000256" key="3">
    <source>
        <dbReference type="ARBA" id="ARBA00023015"/>
    </source>
</evidence>
<dbReference type="InterPro" id="IPR018356">
    <property type="entry name" value="Tscrpt_reg_HTH_DeoR_CS"/>
</dbReference>
<keyword evidence="2" id="KW-0678">Repressor</keyword>
<feature type="domain" description="HTH deoR-type" evidence="7">
    <location>
        <begin position="3"/>
        <end position="58"/>
    </location>
</feature>
<dbReference type="SUPFAM" id="SSF46785">
    <property type="entry name" value="Winged helix' DNA-binding domain"/>
    <property type="match status" value="1"/>
</dbReference>
<evidence type="ECO:0000313" key="8">
    <source>
        <dbReference type="EMBL" id="SEO86733.1"/>
    </source>
</evidence>
<protein>
    <recommendedName>
        <fullName evidence="1">Lactose phosphotransferase system repressor</fullName>
    </recommendedName>
</protein>
<dbReference type="InterPro" id="IPR050313">
    <property type="entry name" value="Carb_Metab_HTH_regulators"/>
</dbReference>
<comment type="function">
    <text evidence="6">Repressor of the lactose catabolism operon. Galactose-6-phosphate is the inducer.</text>
</comment>
<dbReference type="RefSeq" id="WP_091500064.1">
    <property type="nucleotide sequence ID" value="NZ_FODJ01000015.1"/>
</dbReference>
<dbReference type="InterPro" id="IPR037171">
    <property type="entry name" value="NagB/RpiA_transferase-like"/>
</dbReference>
<dbReference type="PANTHER" id="PTHR30363">
    <property type="entry name" value="HTH-TYPE TRANSCRIPTIONAL REGULATOR SRLR-RELATED"/>
    <property type="match status" value="1"/>
</dbReference>
<dbReference type="Pfam" id="PF08220">
    <property type="entry name" value="HTH_DeoR"/>
    <property type="match status" value="1"/>
</dbReference>
<organism evidence="8 9">
    <name type="scientific">Amphibacillus marinus</name>
    <dbReference type="NCBI Taxonomy" id="872970"/>
    <lineage>
        <taxon>Bacteria</taxon>
        <taxon>Bacillati</taxon>
        <taxon>Bacillota</taxon>
        <taxon>Bacilli</taxon>
        <taxon>Bacillales</taxon>
        <taxon>Bacillaceae</taxon>
        <taxon>Amphibacillus</taxon>
    </lineage>
</organism>
<proteinExistence type="predicted"/>
<name>A0A1H8T8C6_9BACI</name>
<evidence type="ECO:0000313" key="9">
    <source>
        <dbReference type="Proteomes" id="UP000199300"/>
    </source>
</evidence>
<keyword evidence="5" id="KW-0804">Transcription</keyword>
<dbReference type="InterPro" id="IPR036388">
    <property type="entry name" value="WH-like_DNA-bd_sf"/>
</dbReference>
<dbReference type="Pfam" id="PF00455">
    <property type="entry name" value="DeoRC"/>
    <property type="match status" value="1"/>
</dbReference>
<dbReference type="OrthoDB" id="9798651at2"/>
<dbReference type="InterPro" id="IPR001034">
    <property type="entry name" value="DeoR_HTH"/>
</dbReference>
<dbReference type="PROSITE" id="PS00894">
    <property type="entry name" value="HTH_DEOR_1"/>
    <property type="match status" value="1"/>
</dbReference>
<evidence type="ECO:0000259" key="7">
    <source>
        <dbReference type="PROSITE" id="PS51000"/>
    </source>
</evidence>
<dbReference type="Gene3D" id="1.10.10.10">
    <property type="entry name" value="Winged helix-like DNA-binding domain superfamily/Winged helix DNA-binding domain"/>
    <property type="match status" value="1"/>
</dbReference>
<reference evidence="8 9" key="1">
    <citation type="submission" date="2016-10" db="EMBL/GenBank/DDBJ databases">
        <authorList>
            <person name="de Groot N.N."/>
        </authorList>
    </citation>
    <scope>NUCLEOTIDE SEQUENCE [LARGE SCALE GENOMIC DNA]</scope>
    <source>
        <strain evidence="8 9">CGMCC 1.10434</strain>
    </source>
</reference>
<dbReference type="EMBL" id="FODJ01000015">
    <property type="protein sequence ID" value="SEO86733.1"/>
    <property type="molecule type" value="Genomic_DNA"/>
</dbReference>
<dbReference type="PROSITE" id="PS51000">
    <property type="entry name" value="HTH_DEOR_2"/>
    <property type="match status" value="1"/>
</dbReference>
<dbReference type="SMART" id="SM01134">
    <property type="entry name" value="DeoRC"/>
    <property type="match status" value="1"/>
</dbReference>
<dbReference type="GO" id="GO:0003677">
    <property type="term" value="F:DNA binding"/>
    <property type="evidence" value="ECO:0007669"/>
    <property type="project" value="UniProtKB-KW"/>
</dbReference>
<accession>A0A1H8T8C6</accession>
<dbReference type="Proteomes" id="UP000199300">
    <property type="component" value="Unassembled WGS sequence"/>
</dbReference>
<gene>
    <name evidence="8" type="ORF">SAMN04488134_1155</name>
</gene>
<dbReference type="AlphaFoldDB" id="A0A1H8T8C6"/>
<evidence type="ECO:0000256" key="4">
    <source>
        <dbReference type="ARBA" id="ARBA00023125"/>
    </source>
</evidence>
<dbReference type="PANTHER" id="PTHR30363:SF4">
    <property type="entry name" value="GLYCEROL-3-PHOSPHATE REGULON REPRESSOR"/>
    <property type="match status" value="1"/>
</dbReference>
<keyword evidence="9" id="KW-1185">Reference proteome</keyword>
<keyword evidence="4" id="KW-0238">DNA-binding</keyword>
<dbReference type="PRINTS" id="PR00037">
    <property type="entry name" value="HTHLACR"/>
</dbReference>
<keyword evidence="3" id="KW-0805">Transcription regulation</keyword>
<dbReference type="SUPFAM" id="SSF100950">
    <property type="entry name" value="NagB/RpiA/CoA transferase-like"/>
    <property type="match status" value="1"/>
</dbReference>
<dbReference type="GO" id="GO:0003700">
    <property type="term" value="F:DNA-binding transcription factor activity"/>
    <property type="evidence" value="ECO:0007669"/>
    <property type="project" value="InterPro"/>
</dbReference>
<dbReference type="SMART" id="SM00420">
    <property type="entry name" value="HTH_DEOR"/>
    <property type="match status" value="1"/>
</dbReference>
<dbReference type="STRING" id="872970.SAMN04488134_1155"/>
<sequence length="250" mass="27955">MLKRERQKKILQILTVENRVIAKELSQRLDVSEDTVRRDLREMDQKGQLKRVHSGAISNGPAVTNFEQRQQIDTELKNQLALGALPLFRENSVILVDGSTSNLRLVEALSPDFKATIITNSPFIAIALMQKKNIETILLGGTFAKRAAVSLGFEAMQELTKIKVDTYLMGVYNFDPTVGITVHNQLEAQMKRKMAEVSDEVIGIATADKLGVHDNYICIETDQVDYLITNAVDEVLLQEFVKRGVSIINA</sequence>
<dbReference type="InterPro" id="IPR036390">
    <property type="entry name" value="WH_DNA-bd_sf"/>
</dbReference>
<evidence type="ECO:0000256" key="1">
    <source>
        <dbReference type="ARBA" id="ARBA00021390"/>
    </source>
</evidence>
<evidence type="ECO:0000256" key="6">
    <source>
        <dbReference type="ARBA" id="ARBA00024937"/>
    </source>
</evidence>